<dbReference type="Pfam" id="PF02518">
    <property type="entry name" value="HATPase_c"/>
    <property type="match status" value="1"/>
</dbReference>
<sequence>MVFLTVSTITFVAVFNLLVDKVTQNQLEPLIKQISIQSKNISIDDITEQTEALSWLDAVPYIKQAVVFGKNAETLFYYKKPNQEVTHKYANQWRQTFTKTNHYSDSEVLHTLQPIGGAHENVESIYLEVDKRLLQKPFHPIWLGGYAGLVIFFLTILATVWFFMRRYILPVRRFVDAVLETKQDQLLSCEQSLQDIEHTIVDLQSDNQNWVEHSKQLELKLKQQTDETLEITNRLIAQYENEKNTKLALINLSGRGLKALVHKMINDVEFLKVHITESQVHEKASQLNDSVHELLDVIERLQIYSKLNDNQLPVELQQTDLYRLLHSVLESNQAKASQNEHTLTLSFQCDVREAILDPHKLRQILNNLIDNAIRFSSPGNIELSLVESTNETKPFLTFSVSDPGPIIDTVEQQRIFEPFQQASNNEQAMTVGLGLGLAISSQLISLMLGDYGLGATKKGNRFWFTLPIEVIFRSTVLPEEKPSSLKTSAEKALKTILVVEDNEVNQSVALNMLEKLDCNVDLVSDGKEALDACRVSEYDMILMDYHMPMMSGIEVTQQIREGLKLTVPIIALTADDDEQVKSDFYAAGANDILIKPVNFNKLVDLLTRFLGDTKEKLPESTTFDHAKGSTPILNMRVVDDIRAMAGESGQQMVEQIFQVYMEHTPSLIHAIKQAYKNQNAEQLFKSAHALKSSSLNIGASAVAELAKQIEMLARQNNLDQIGGYIDKLDTHYVELTSFLDEQWRGI</sequence>
<gene>
    <name evidence="19" type="ORF">GCM10008964_10060</name>
</gene>
<dbReference type="GO" id="GO:0005524">
    <property type="term" value="F:ATP binding"/>
    <property type="evidence" value="ECO:0007669"/>
    <property type="project" value="UniProtKB-KW"/>
</dbReference>
<dbReference type="Gene3D" id="3.30.565.10">
    <property type="entry name" value="Histidine kinase-like ATPase, C-terminal domain"/>
    <property type="match status" value="1"/>
</dbReference>
<evidence type="ECO:0000259" key="17">
    <source>
        <dbReference type="PROSITE" id="PS50110"/>
    </source>
</evidence>
<keyword evidence="7" id="KW-0547">Nucleotide-binding</keyword>
<keyword evidence="6 15" id="KW-0812">Transmembrane</keyword>
<keyword evidence="9 15" id="KW-1133">Transmembrane helix</keyword>
<keyword evidence="8 19" id="KW-0067">ATP-binding</keyword>
<dbReference type="InterPro" id="IPR004358">
    <property type="entry name" value="Sig_transdc_His_kin-like_C"/>
</dbReference>
<keyword evidence="11 15" id="KW-0472">Membrane</keyword>
<keyword evidence="14" id="KW-0175">Coiled coil</keyword>
<evidence type="ECO:0000256" key="12">
    <source>
        <dbReference type="PROSITE-ProRule" id="PRU00110"/>
    </source>
</evidence>
<dbReference type="PROSITE" id="PS50109">
    <property type="entry name" value="HIS_KIN"/>
    <property type="match status" value="1"/>
</dbReference>
<dbReference type="CDD" id="cd17546">
    <property type="entry name" value="REC_hyHK_CKI1_RcsC-like"/>
    <property type="match status" value="1"/>
</dbReference>
<reference evidence="19 20" key="1">
    <citation type="journal article" date="2019" name="Int. J. Syst. Evol. Microbiol.">
        <title>The Global Catalogue of Microorganisms (GCM) 10K type strain sequencing project: providing services to taxonomists for standard genome sequencing and annotation.</title>
        <authorList>
            <consortium name="The Broad Institute Genomics Platform"/>
            <consortium name="The Broad Institute Genome Sequencing Center for Infectious Disease"/>
            <person name="Wu L."/>
            <person name="Ma J."/>
        </authorList>
    </citation>
    <scope>NUCLEOTIDE SEQUENCE [LARGE SCALE GENOMIC DNA]</scope>
    <source>
        <strain evidence="19 20">JCM 6886</strain>
    </source>
</reference>
<dbReference type="PANTHER" id="PTHR45339">
    <property type="entry name" value="HYBRID SIGNAL TRANSDUCTION HISTIDINE KINASE J"/>
    <property type="match status" value="1"/>
</dbReference>
<evidence type="ECO:0000256" key="13">
    <source>
        <dbReference type="PROSITE-ProRule" id="PRU00169"/>
    </source>
</evidence>
<accession>A0ABN0TFN5</accession>
<evidence type="ECO:0000259" key="16">
    <source>
        <dbReference type="PROSITE" id="PS50109"/>
    </source>
</evidence>
<dbReference type="Proteomes" id="UP001501476">
    <property type="component" value="Unassembled WGS sequence"/>
</dbReference>
<organism evidence="19 20">
    <name type="scientific">Methylophaga marina</name>
    <dbReference type="NCBI Taxonomy" id="45495"/>
    <lineage>
        <taxon>Bacteria</taxon>
        <taxon>Pseudomonadati</taxon>
        <taxon>Pseudomonadota</taxon>
        <taxon>Gammaproteobacteria</taxon>
        <taxon>Thiotrichales</taxon>
        <taxon>Piscirickettsiaceae</taxon>
        <taxon>Methylophaga</taxon>
    </lineage>
</organism>
<evidence type="ECO:0000256" key="15">
    <source>
        <dbReference type="SAM" id="Phobius"/>
    </source>
</evidence>
<evidence type="ECO:0000256" key="8">
    <source>
        <dbReference type="ARBA" id="ARBA00022840"/>
    </source>
</evidence>
<evidence type="ECO:0000256" key="9">
    <source>
        <dbReference type="ARBA" id="ARBA00022989"/>
    </source>
</evidence>
<feature type="domain" description="HPt" evidence="18">
    <location>
        <begin position="649"/>
        <end position="742"/>
    </location>
</feature>
<dbReference type="EMBL" id="BAAADG010000003">
    <property type="protein sequence ID" value="GAA0220497.1"/>
    <property type="molecule type" value="Genomic_DNA"/>
</dbReference>
<evidence type="ECO:0000256" key="10">
    <source>
        <dbReference type="ARBA" id="ARBA00023012"/>
    </source>
</evidence>
<keyword evidence="5 13" id="KW-0597">Phosphoprotein</keyword>
<dbReference type="SUPFAM" id="SSF52172">
    <property type="entry name" value="CheY-like"/>
    <property type="match status" value="1"/>
</dbReference>
<dbReference type="Gene3D" id="1.20.120.160">
    <property type="entry name" value="HPT domain"/>
    <property type="match status" value="1"/>
</dbReference>
<evidence type="ECO:0000256" key="6">
    <source>
        <dbReference type="ARBA" id="ARBA00022692"/>
    </source>
</evidence>
<feature type="modified residue" description="Phosphohistidine" evidence="12">
    <location>
        <position position="688"/>
    </location>
</feature>
<feature type="domain" description="Response regulatory" evidence="17">
    <location>
        <begin position="495"/>
        <end position="610"/>
    </location>
</feature>
<evidence type="ECO:0000256" key="14">
    <source>
        <dbReference type="SAM" id="Coils"/>
    </source>
</evidence>
<feature type="transmembrane region" description="Helical" evidence="15">
    <location>
        <begin position="141"/>
        <end position="164"/>
    </location>
</feature>
<evidence type="ECO:0000256" key="5">
    <source>
        <dbReference type="ARBA" id="ARBA00022553"/>
    </source>
</evidence>
<dbReference type="SMART" id="SM00387">
    <property type="entry name" value="HATPase_c"/>
    <property type="match status" value="1"/>
</dbReference>
<comment type="subcellular location">
    <subcellularLocation>
        <location evidence="2">Cell membrane</location>
        <topology evidence="2">Multi-pass membrane protein</topology>
    </subcellularLocation>
</comment>
<evidence type="ECO:0000256" key="11">
    <source>
        <dbReference type="ARBA" id="ARBA00023136"/>
    </source>
</evidence>
<dbReference type="PROSITE" id="PS50894">
    <property type="entry name" value="HPT"/>
    <property type="match status" value="1"/>
</dbReference>
<dbReference type="PROSITE" id="PS50110">
    <property type="entry name" value="RESPONSE_REGULATORY"/>
    <property type="match status" value="1"/>
</dbReference>
<dbReference type="PANTHER" id="PTHR45339:SF1">
    <property type="entry name" value="HYBRID SIGNAL TRANSDUCTION HISTIDINE KINASE J"/>
    <property type="match status" value="1"/>
</dbReference>
<evidence type="ECO:0000256" key="4">
    <source>
        <dbReference type="ARBA" id="ARBA00022475"/>
    </source>
</evidence>
<dbReference type="InterPro" id="IPR003594">
    <property type="entry name" value="HATPase_dom"/>
</dbReference>
<dbReference type="InterPro" id="IPR008207">
    <property type="entry name" value="Sig_transdc_His_kin_Hpt_dom"/>
</dbReference>
<dbReference type="SUPFAM" id="SSF47226">
    <property type="entry name" value="Histidine-containing phosphotransfer domain, HPT domain"/>
    <property type="match status" value="1"/>
</dbReference>
<evidence type="ECO:0000256" key="3">
    <source>
        <dbReference type="ARBA" id="ARBA00012438"/>
    </source>
</evidence>
<dbReference type="Gene3D" id="3.40.50.2300">
    <property type="match status" value="1"/>
</dbReference>
<dbReference type="SUPFAM" id="SSF55874">
    <property type="entry name" value="ATPase domain of HSP90 chaperone/DNA topoisomerase II/histidine kinase"/>
    <property type="match status" value="1"/>
</dbReference>
<evidence type="ECO:0000313" key="19">
    <source>
        <dbReference type="EMBL" id="GAA0220497.1"/>
    </source>
</evidence>
<proteinExistence type="predicted"/>
<dbReference type="EC" id="2.7.13.3" evidence="3"/>
<evidence type="ECO:0000256" key="7">
    <source>
        <dbReference type="ARBA" id="ARBA00022741"/>
    </source>
</evidence>
<keyword evidence="10" id="KW-0902">Two-component regulatory system</keyword>
<dbReference type="SMART" id="SM00448">
    <property type="entry name" value="REC"/>
    <property type="match status" value="1"/>
</dbReference>
<keyword evidence="20" id="KW-1185">Reference proteome</keyword>
<dbReference type="InterPro" id="IPR036641">
    <property type="entry name" value="HPT_dom_sf"/>
</dbReference>
<keyword evidence="4" id="KW-1003">Cell membrane</keyword>
<feature type="modified residue" description="4-aspartylphosphate" evidence="13">
    <location>
        <position position="544"/>
    </location>
</feature>
<evidence type="ECO:0000256" key="1">
    <source>
        <dbReference type="ARBA" id="ARBA00000085"/>
    </source>
</evidence>
<feature type="domain" description="Histidine kinase" evidence="16">
    <location>
        <begin position="259"/>
        <end position="470"/>
    </location>
</feature>
<dbReference type="InterPro" id="IPR036890">
    <property type="entry name" value="HATPase_C_sf"/>
</dbReference>
<dbReference type="Pfam" id="PF00072">
    <property type="entry name" value="Response_reg"/>
    <property type="match status" value="1"/>
</dbReference>
<name>A0ABN0TFN5_9GAMM</name>
<protein>
    <recommendedName>
        <fullName evidence="3">histidine kinase</fullName>
        <ecNumber evidence="3">2.7.13.3</ecNumber>
    </recommendedName>
</protein>
<feature type="coiled-coil region" evidence="14">
    <location>
        <begin position="207"/>
        <end position="242"/>
    </location>
</feature>
<dbReference type="InterPro" id="IPR011006">
    <property type="entry name" value="CheY-like_superfamily"/>
</dbReference>
<comment type="caution">
    <text evidence="19">The sequence shown here is derived from an EMBL/GenBank/DDBJ whole genome shotgun (WGS) entry which is preliminary data.</text>
</comment>
<dbReference type="InterPro" id="IPR001789">
    <property type="entry name" value="Sig_transdc_resp-reg_receiver"/>
</dbReference>
<dbReference type="InterPro" id="IPR005467">
    <property type="entry name" value="His_kinase_dom"/>
</dbReference>
<dbReference type="PRINTS" id="PR00344">
    <property type="entry name" value="BCTRLSENSOR"/>
</dbReference>
<dbReference type="Pfam" id="PF01627">
    <property type="entry name" value="Hpt"/>
    <property type="match status" value="1"/>
</dbReference>
<evidence type="ECO:0000259" key="18">
    <source>
        <dbReference type="PROSITE" id="PS50894"/>
    </source>
</evidence>
<comment type="catalytic activity">
    <reaction evidence="1">
        <text>ATP + protein L-histidine = ADP + protein N-phospho-L-histidine.</text>
        <dbReference type="EC" id="2.7.13.3"/>
    </reaction>
</comment>
<evidence type="ECO:0000313" key="20">
    <source>
        <dbReference type="Proteomes" id="UP001501476"/>
    </source>
</evidence>
<evidence type="ECO:0000256" key="2">
    <source>
        <dbReference type="ARBA" id="ARBA00004651"/>
    </source>
</evidence>